<evidence type="ECO:0000313" key="8">
    <source>
        <dbReference type="EMBL" id="KWV49358.1"/>
    </source>
</evidence>
<keyword evidence="9" id="KW-1185">Reference proteome</keyword>
<dbReference type="SUPFAM" id="SSF52402">
    <property type="entry name" value="Adenine nucleotide alpha hydrolases-like"/>
    <property type="match status" value="1"/>
</dbReference>
<dbReference type="OrthoDB" id="9807403at2"/>
<dbReference type="RefSeq" id="WP_062371740.1">
    <property type="nucleotide sequence ID" value="NZ_LNCD01000091.1"/>
</dbReference>
<dbReference type="EC" id="6.3.4.19" evidence="6"/>
<dbReference type="EMBL" id="LNCD01000091">
    <property type="protein sequence ID" value="KWV49358.1"/>
    <property type="molecule type" value="Genomic_DNA"/>
</dbReference>
<dbReference type="InterPro" id="IPR012795">
    <property type="entry name" value="tRNA_Ile_lys_synt_N"/>
</dbReference>
<proteinExistence type="inferred from homology"/>
<keyword evidence="3 6" id="KW-0547">Nucleotide-binding</keyword>
<evidence type="ECO:0000256" key="1">
    <source>
        <dbReference type="ARBA" id="ARBA00022598"/>
    </source>
</evidence>
<dbReference type="Gene3D" id="3.40.50.620">
    <property type="entry name" value="HUPs"/>
    <property type="match status" value="1"/>
</dbReference>
<sequence>MRPDSPLLPETAARRFLDSLIGPSRILVAISGGSDSTGLLLALAEASKAVPNSKISLCAVTVDHALRTESAEEARQVAALCGSLDIPHVVKVWQGEKPKAGLMAAARDARYALLAEAAENFNADIVVTAHTADDQRETLAMRSERSEQPSTGIADLVLFDRRIWVARPLLSCRREAIREYLRTRHVGWIDDPSNDDPTYERVRMRSRLADEVDAVPDAGEAGDLRTSVAASAARWLDQHFVMHSPLVGQVLPAGLTSERGILDYAIARLAAVFGGQAFPLGRKQTDDVLALIKSDQPDRMTAGRVVFDLRRDGLFLVRENRGILPLTLAPGTRGVWDRRFLVENAAPMDIGVVAGGAEMQSDRLPRGVLRRARSAAPCVVDAAGSEVPDRVAKKVRISPYFSPFDRFLTRFDFIFADRLAAAFGTRPYPKPPLGLIDGKSI</sequence>
<dbReference type="GO" id="GO:0006400">
    <property type="term" value="P:tRNA modification"/>
    <property type="evidence" value="ECO:0007669"/>
    <property type="project" value="UniProtKB-UniRule"/>
</dbReference>
<evidence type="ECO:0000256" key="5">
    <source>
        <dbReference type="ARBA" id="ARBA00048539"/>
    </source>
</evidence>
<keyword evidence="6" id="KW-0963">Cytoplasm</keyword>
<comment type="similarity">
    <text evidence="6">Belongs to the tRNA(Ile)-lysidine synthase family.</text>
</comment>
<gene>
    <name evidence="6" type="primary">tilS</name>
    <name evidence="8" type="ORF">AS026_10520</name>
</gene>
<evidence type="ECO:0000256" key="6">
    <source>
        <dbReference type="HAMAP-Rule" id="MF_01161"/>
    </source>
</evidence>
<feature type="binding site" evidence="6">
    <location>
        <begin position="31"/>
        <end position="36"/>
    </location>
    <ligand>
        <name>ATP</name>
        <dbReference type="ChEBI" id="CHEBI:30616"/>
    </ligand>
</feature>
<keyword evidence="4 6" id="KW-0067">ATP-binding</keyword>
<evidence type="ECO:0000259" key="7">
    <source>
        <dbReference type="Pfam" id="PF01171"/>
    </source>
</evidence>
<dbReference type="PANTHER" id="PTHR43033">
    <property type="entry name" value="TRNA(ILE)-LYSIDINE SYNTHASE-RELATED"/>
    <property type="match status" value="1"/>
</dbReference>
<evidence type="ECO:0000256" key="2">
    <source>
        <dbReference type="ARBA" id="ARBA00022694"/>
    </source>
</evidence>
<dbReference type="HAMAP" id="MF_01161">
    <property type="entry name" value="tRNA_Ile_lys_synt"/>
    <property type="match status" value="1"/>
</dbReference>
<evidence type="ECO:0000256" key="3">
    <source>
        <dbReference type="ARBA" id="ARBA00022741"/>
    </source>
</evidence>
<evidence type="ECO:0000256" key="4">
    <source>
        <dbReference type="ARBA" id="ARBA00022840"/>
    </source>
</evidence>
<dbReference type="InterPro" id="IPR011063">
    <property type="entry name" value="TilS/TtcA_N"/>
</dbReference>
<dbReference type="PANTHER" id="PTHR43033:SF1">
    <property type="entry name" value="TRNA(ILE)-LYSIDINE SYNTHASE-RELATED"/>
    <property type="match status" value="1"/>
</dbReference>
<comment type="caution">
    <text evidence="8">The sequence shown here is derived from an EMBL/GenBank/DDBJ whole genome shotgun (WGS) entry which is preliminary data.</text>
</comment>
<dbReference type="Proteomes" id="UP000068164">
    <property type="component" value="Unassembled WGS sequence"/>
</dbReference>
<comment type="domain">
    <text evidence="6">The N-terminal region contains the highly conserved SGGXDS motif, predicted to be a P-loop motif involved in ATP binding.</text>
</comment>
<dbReference type="InterPro" id="IPR014729">
    <property type="entry name" value="Rossmann-like_a/b/a_fold"/>
</dbReference>
<dbReference type="GO" id="GO:0005737">
    <property type="term" value="C:cytoplasm"/>
    <property type="evidence" value="ECO:0007669"/>
    <property type="project" value="UniProtKB-SubCell"/>
</dbReference>
<comment type="subcellular location">
    <subcellularLocation>
        <location evidence="6">Cytoplasm</location>
    </subcellularLocation>
</comment>
<keyword evidence="2 6" id="KW-0819">tRNA processing</keyword>
<protein>
    <recommendedName>
        <fullName evidence="6">tRNA(Ile)-lysidine synthase</fullName>
        <ecNumber evidence="6">6.3.4.19</ecNumber>
    </recommendedName>
    <alternativeName>
        <fullName evidence="6">tRNA(Ile)-2-lysyl-cytidine synthase</fullName>
    </alternativeName>
    <alternativeName>
        <fullName evidence="6">tRNA(Ile)-lysidine synthetase</fullName>
    </alternativeName>
</protein>
<dbReference type="GO" id="GO:0005524">
    <property type="term" value="F:ATP binding"/>
    <property type="evidence" value="ECO:0007669"/>
    <property type="project" value="UniProtKB-UniRule"/>
</dbReference>
<feature type="domain" description="tRNA(Ile)-lysidine/2-thiocytidine synthase N-terminal" evidence="7">
    <location>
        <begin position="26"/>
        <end position="206"/>
    </location>
</feature>
<accession>A0A109JI15</accession>
<dbReference type="Pfam" id="PF01171">
    <property type="entry name" value="ATP_bind_3"/>
    <property type="match status" value="1"/>
</dbReference>
<name>A0A109JI15_9HYPH</name>
<organism evidence="8 9">
    <name type="scientific">Rhizobium altiplani</name>
    <dbReference type="NCBI Taxonomy" id="1864509"/>
    <lineage>
        <taxon>Bacteria</taxon>
        <taxon>Pseudomonadati</taxon>
        <taxon>Pseudomonadota</taxon>
        <taxon>Alphaproteobacteria</taxon>
        <taxon>Hyphomicrobiales</taxon>
        <taxon>Rhizobiaceae</taxon>
        <taxon>Rhizobium/Agrobacterium group</taxon>
        <taxon>Rhizobium</taxon>
    </lineage>
</organism>
<comment type="catalytic activity">
    <reaction evidence="5 6">
        <text>cytidine(34) in tRNA(Ile2) + L-lysine + ATP = lysidine(34) in tRNA(Ile2) + AMP + diphosphate + H(+)</text>
        <dbReference type="Rhea" id="RHEA:43744"/>
        <dbReference type="Rhea" id="RHEA-COMP:10625"/>
        <dbReference type="Rhea" id="RHEA-COMP:10670"/>
        <dbReference type="ChEBI" id="CHEBI:15378"/>
        <dbReference type="ChEBI" id="CHEBI:30616"/>
        <dbReference type="ChEBI" id="CHEBI:32551"/>
        <dbReference type="ChEBI" id="CHEBI:33019"/>
        <dbReference type="ChEBI" id="CHEBI:82748"/>
        <dbReference type="ChEBI" id="CHEBI:83665"/>
        <dbReference type="ChEBI" id="CHEBI:456215"/>
        <dbReference type="EC" id="6.3.4.19"/>
    </reaction>
</comment>
<dbReference type="NCBIfam" id="TIGR02432">
    <property type="entry name" value="lysidine_TilS_N"/>
    <property type="match status" value="1"/>
</dbReference>
<keyword evidence="1 6" id="KW-0436">Ligase</keyword>
<dbReference type="InterPro" id="IPR012094">
    <property type="entry name" value="tRNA_Ile_lys_synt"/>
</dbReference>
<reference evidence="8 9" key="1">
    <citation type="submission" date="2015-11" db="EMBL/GenBank/DDBJ databases">
        <title>Draft Genome Sequence of the Strain BR 10423 (Rhizobium sp.) isolated from nodules of Mimosa pudica.</title>
        <authorList>
            <person name="Barauna A.C."/>
            <person name="Zilli J.E."/>
            <person name="Simoes-Araujo J.L."/>
            <person name="Reis V.M."/>
            <person name="James E.K."/>
            <person name="Reis F.B.Jr."/>
            <person name="Rouws L.F."/>
            <person name="Passos S.R."/>
            <person name="Gois S.R."/>
        </authorList>
    </citation>
    <scope>NUCLEOTIDE SEQUENCE [LARGE SCALE GENOMIC DNA]</scope>
    <source>
        <strain evidence="8 9">BR10423</strain>
    </source>
</reference>
<comment type="function">
    <text evidence="6">Ligates lysine onto the cytidine present at position 34 of the AUA codon-specific tRNA(Ile) that contains the anticodon CAU, in an ATP-dependent manner. Cytidine is converted to lysidine, thus changing the amino acid specificity of the tRNA from methionine to isoleucine.</text>
</comment>
<dbReference type="AlphaFoldDB" id="A0A109JI15"/>
<evidence type="ECO:0000313" key="9">
    <source>
        <dbReference type="Proteomes" id="UP000068164"/>
    </source>
</evidence>
<dbReference type="CDD" id="cd01992">
    <property type="entry name" value="TilS_N"/>
    <property type="match status" value="1"/>
</dbReference>
<dbReference type="GO" id="GO:0032267">
    <property type="term" value="F:tRNA(Ile)-lysidine synthase activity"/>
    <property type="evidence" value="ECO:0007669"/>
    <property type="project" value="UniProtKB-EC"/>
</dbReference>